<dbReference type="RefSeq" id="WP_166179011.1">
    <property type="nucleotide sequence ID" value="NZ_CP045119.1"/>
</dbReference>
<dbReference type="EMBL" id="CP045119">
    <property type="protein sequence ID" value="QIN84632.1"/>
    <property type="molecule type" value="Genomic_DNA"/>
</dbReference>
<gene>
    <name evidence="1" type="ORF">GBA63_19735</name>
</gene>
<reference evidence="1 2" key="1">
    <citation type="submission" date="2019-10" db="EMBL/GenBank/DDBJ databases">
        <title>Rubrobacter sp nov SCSIO 52090 isolated from a deep-sea sediment in the South China Sea.</title>
        <authorList>
            <person name="Chen R.W."/>
        </authorList>
    </citation>
    <scope>NUCLEOTIDE SEQUENCE [LARGE SCALE GENOMIC DNA]</scope>
    <source>
        <strain evidence="1 2">SCSIO 52909</strain>
    </source>
</reference>
<organism evidence="1 2">
    <name type="scientific">Rubrobacter tropicus</name>
    <dbReference type="NCBI Taxonomy" id="2653851"/>
    <lineage>
        <taxon>Bacteria</taxon>
        <taxon>Bacillati</taxon>
        <taxon>Actinomycetota</taxon>
        <taxon>Rubrobacteria</taxon>
        <taxon>Rubrobacterales</taxon>
        <taxon>Rubrobacteraceae</taxon>
        <taxon>Rubrobacter</taxon>
    </lineage>
</organism>
<evidence type="ECO:0000313" key="2">
    <source>
        <dbReference type="Proteomes" id="UP000501452"/>
    </source>
</evidence>
<dbReference type="Proteomes" id="UP000501452">
    <property type="component" value="Chromosome"/>
</dbReference>
<accession>A0A6G8QDW1</accession>
<proteinExistence type="predicted"/>
<sequence length="63" mass="6791">MANEPLGPGRGSAWEQASDVFAHHQVKTVVRGEGEKVRPEIENPAVWEGLDRGTAGRLLGQVV</sequence>
<dbReference type="KEGG" id="rub:GBA63_19735"/>
<evidence type="ECO:0000313" key="1">
    <source>
        <dbReference type="EMBL" id="QIN84632.1"/>
    </source>
</evidence>
<keyword evidence="2" id="KW-1185">Reference proteome</keyword>
<dbReference type="AlphaFoldDB" id="A0A6G8QDW1"/>
<protein>
    <submittedName>
        <fullName evidence="1">Uncharacterized protein</fullName>
    </submittedName>
</protein>
<name>A0A6G8QDW1_9ACTN</name>